<keyword evidence="8" id="KW-0472">Membrane</keyword>
<evidence type="ECO:0000256" key="1">
    <source>
        <dbReference type="ARBA" id="ARBA00004115"/>
    </source>
</evidence>
<name>A0AA88YB36_PINIB</name>
<evidence type="ECO:0000256" key="2">
    <source>
        <dbReference type="ARBA" id="ARBA00007695"/>
    </source>
</evidence>
<proteinExistence type="inferred from homology"/>
<protein>
    <recommendedName>
        <fullName evidence="3">ER membrane protein complex subunit 10</fullName>
    </recommendedName>
</protein>
<comment type="subcellular location">
    <subcellularLocation>
        <location evidence="1">Endoplasmic reticulum membrane</location>
        <topology evidence="1">Single-pass type I membrane protein</topology>
    </subcellularLocation>
</comment>
<organism evidence="9 10">
    <name type="scientific">Pinctada imbricata</name>
    <name type="common">Atlantic pearl-oyster</name>
    <name type="synonym">Pinctada martensii</name>
    <dbReference type="NCBI Taxonomy" id="66713"/>
    <lineage>
        <taxon>Eukaryota</taxon>
        <taxon>Metazoa</taxon>
        <taxon>Spiralia</taxon>
        <taxon>Lophotrochozoa</taxon>
        <taxon>Mollusca</taxon>
        <taxon>Bivalvia</taxon>
        <taxon>Autobranchia</taxon>
        <taxon>Pteriomorphia</taxon>
        <taxon>Pterioida</taxon>
        <taxon>Pterioidea</taxon>
        <taxon>Pteriidae</taxon>
        <taxon>Pinctada</taxon>
    </lineage>
</organism>
<reference evidence="9" key="1">
    <citation type="submission" date="2019-08" db="EMBL/GenBank/DDBJ databases">
        <title>The improved chromosome-level genome for the pearl oyster Pinctada fucata martensii using PacBio sequencing and Hi-C.</title>
        <authorList>
            <person name="Zheng Z."/>
        </authorList>
    </citation>
    <scope>NUCLEOTIDE SEQUENCE</scope>
    <source>
        <strain evidence="9">ZZ-2019</strain>
        <tissue evidence="9">Adductor muscle</tissue>
    </source>
</reference>
<evidence type="ECO:0000256" key="3">
    <source>
        <dbReference type="ARBA" id="ARBA00020105"/>
    </source>
</evidence>
<dbReference type="PANTHER" id="PTHR21397:SF4">
    <property type="entry name" value="ER MEMBRANE PROTEIN COMPLEX SUBUNIT 10"/>
    <property type="match status" value="1"/>
</dbReference>
<evidence type="ECO:0000256" key="4">
    <source>
        <dbReference type="ARBA" id="ARBA00022692"/>
    </source>
</evidence>
<dbReference type="Pfam" id="PF21203">
    <property type="entry name" value="ECM10"/>
    <property type="match status" value="1"/>
</dbReference>
<evidence type="ECO:0000313" key="9">
    <source>
        <dbReference type="EMBL" id="KAK3101398.1"/>
    </source>
</evidence>
<keyword evidence="10" id="KW-1185">Reference proteome</keyword>
<dbReference type="AlphaFoldDB" id="A0AA88YB36"/>
<sequence length="228" mass="26480">MRQRIFMIFIHFDWTVERKPPFDFQADDEFEGIRTLTLEHTLDHGPNPIFTKRGTIAVRSVKGNKAQFSQTIPFTEEDREKLESLVEQNDIYRIRIPIKTAPLSDDDYVSTYTLACGVYESNLSDHIWIQFDQSGELMAVSMETHPSQCVGLRRFPDSLDNWNTTIDISQSLQGPIPDTQSYIEKLKKDEQERAKGQQADNRSFFAKYVSTNVWLTFIVLLKNDLLHL</sequence>
<comment type="similarity">
    <text evidence="2">Belongs to the EMC10 family.</text>
</comment>
<evidence type="ECO:0000256" key="8">
    <source>
        <dbReference type="ARBA" id="ARBA00023136"/>
    </source>
</evidence>
<dbReference type="GO" id="GO:0072546">
    <property type="term" value="C:EMC complex"/>
    <property type="evidence" value="ECO:0007669"/>
    <property type="project" value="TreeGrafter"/>
</dbReference>
<dbReference type="CDD" id="cd22209">
    <property type="entry name" value="EMC10"/>
    <property type="match status" value="1"/>
</dbReference>
<gene>
    <name evidence="9" type="ORF">FSP39_003225</name>
</gene>
<keyword evidence="7" id="KW-1133">Transmembrane helix</keyword>
<keyword evidence="6" id="KW-0256">Endoplasmic reticulum</keyword>
<dbReference type="Proteomes" id="UP001186944">
    <property type="component" value="Unassembled WGS sequence"/>
</dbReference>
<evidence type="ECO:0000256" key="5">
    <source>
        <dbReference type="ARBA" id="ARBA00022729"/>
    </source>
</evidence>
<comment type="caution">
    <text evidence="9">The sequence shown here is derived from an EMBL/GenBank/DDBJ whole genome shotgun (WGS) entry which is preliminary data.</text>
</comment>
<accession>A0AA88YB36</accession>
<keyword evidence="5" id="KW-0732">Signal</keyword>
<dbReference type="EMBL" id="VSWD01000005">
    <property type="protein sequence ID" value="KAK3101398.1"/>
    <property type="molecule type" value="Genomic_DNA"/>
</dbReference>
<keyword evidence="4" id="KW-0812">Transmembrane</keyword>
<evidence type="ECO:0000256" key="7">
    <source>
        <dbReference type="ARBA" id="ARBA00022989"/>
    </source>
</evidence>
<evidence type="ECO:0000313" key="10">
    <source>
        <dbReference type="Proteomes" id="UP001186944"/>
    </source>
</evidence>
<dbReference type="PANTHER" id="PTHR21397">
    <property type="entry name" value="CHROMATIN COMPLEXES SUBUNIT BAP18-RELATED"/>
    <property type="match status" value="1"/>
</dbReference>
<evidence type="ECO:0000256" key="6">
    <source>
        <dbReference type="ARBA" id="ARBA00022824"/>
    </source>
</evidence>